<gene>
    <name evidence="2" type="primary">VWA5B1</name>
</gene>
<protein>
    <submittedName>
        <fullName evidence="2">von Willebrand factor A domain containing 5B1</fullName>
    </submittedName>
</protein>
<reference evidence="2" key="1">
    <citation type="submission" date="2016-05" db="EMBL/GenBank/DDBJ databases">
        <authorList>
            <person name="Lavstsen T."/>
            <person name="Jespersen J.S."/>
        </authorList>
    </citation>
    <scope>NUCLEOTIDE SEQUENCE</scope>
    <source>
        <tissue evidence="2">Brain</tissue>
    </source>
</reference>
<name>A0A1A8C8N0_NOTKA</name>
<keyword evidence="1" id="KW-0472">Membrane</keyword>
<dbReference type="EMBL" id="HADZ01012013">
    <property type="protein sequence ID" value="SBP75954.1"/>
    <property type="molecule type" value="Transcribed_RNA"/>
</dbReference>
<accession>A0A1A8C8N0</accession>
<dbReference type="AlphaFoldDB" id="A0A1A8C8N0"/>
<feature type="non-terminal residue" evidence="2">
    <location>
        <position position="1"/>
    </location>
</feature>
<evidence type="ECO:0000256" key="1">
    <source>
        <dbReference type="SAM" id="Phobius"/>
    </source>
</evidence>
<keyword evidence="1" id="KW-0812">Transmembrane</keyword>
<reference evidence="2" key="2">
    <citation type="submission" date="2016-06" db="EMBL/GenBank/DDBJ databases">
        <title>The genome of a short-lived fish provides insights into sex chromosome evolution and the genetic control of aging.</title>
        <authorList>
            <person name="Reichwald K."/>
            <person name="Felder M."/>
            <person name="Petzold A."/>
            <person name="Koch P."/>
            <person name="Groth M."/>
            <person name="Platzer M."/>
        </authorList>
    </citation>
    <scope>NUCLEOTIDE SEQUENCE</scope>
    <source>
        <tissue evidence="2">Brain</tissue>
    </source>
</reference>
<feature type="non-terminal residue" evidence="2">
    <location>
        <position position="68"/>
    </location>
</feature>
<keyword evidence="1" id="KW-1133">Transmembrane helix</keyword>
<evidence type="ECO:0000313" key="2">
    <source>
        <dbReference type="EMBL" id="SBP75954.1"/>
    </source>
</evidence>
<proteinExistence type="predicted"/>
<sequence>CSLNIFNIRVHSEEVCRFKCVLHKCANRCRNGSVTVASSTTTRAQMQTLFVLLFLFLEIFIMLWGLRL</sequence>
<organism evidence="2">
    <name type="scientific">Nothobranchius kadleci</name>
    <name type="common">African annual killifish</name>
    <dbReference type="NCBI Taxonomy" id="1051664"/>
    <lineage>
        <taxon>Eukaryota</taxon>
        <taxon>Metazoa</taxon>
        <taxon>Chordata</taxon>
        <taxon>Craniata</taxon>
        <taxon>Vertebrata</taxon>
        <taxon>Euteleostomi</taxon>
        <taxon>Actinopterygii</taxon>
        <taxon>Neopterygii</taxon>
        <taxon>Teleostei</taxon>
        <taxon>Neoteleostei</taxon>
        <taxon>Acanthomorphata</taxon>
        <taxon>Ovalentaria</taxon>
        <taxon>Atherinomorphae</taxon>
        <taxon>Cyprinodontiformes</taxon>
        <taxon>Nothobranchiidae</taxon>
        <taxon>Nothobranchius</taxon>
    </lineage>
</organism>
<feature type="transmembrane region" description="Helical" evidence="1">
    <location>
        <begin position="48"/>
        <end position="66"/>
    </location>
</feature>